<gene>
    <name evidence="3" type="ORF">K489DRAFT_410094</name>
</gene>
<reference evidence="3" key="2">
    <citation type="submission" date="2020-04" db="EMBL/GenBank/DDBJ databases">
        <authorList>
            <consortium name="NCBI Genome Project"/>
        </authorList>
    </citation>
    <scope>NUCLEOTIDE SEQUENCE</scope>
    <source>
        <strain evidence="3">CBS 342.82</strain>
    </source>
</reference>
<evidence type="ECO:0000313" key="3">
    <source>
        <dbReference type="RefSeq" id="XP_033460046.1"/>
    </source>
</evidence>
<dbReference type="GeneID" id="54365466"/>
<keyword evidence="1" id="KW-0732">Signal</keyword>
<accession>A0A6J3M4Q3</accession>
<evidence type="ECO:0000313" key="2">
    <source>
        <dbReference type="Proteomes" id="UP000504637"/>
    </source>
</evidence>
<keyword evidence="2" id="KW-1185">Reference proteome</keyword>
<feature type="signal peptide" evidence="1">
    <location>
        <begin position="1"/>
        <end position="16"/>
    </location>
</feature>
<sequence>MQYLASILLLAATALALPNPLPDAAAEAATTGAAKPPTNTTITFYTGGSSNKCGDGAYNIGSGNLTAGECKNFFTTGVSIPYDANFACTFTLWQGSTSCGQGSTGKVVTKIPKGTSGSACIDTGVVDGGKWYHGSGIWKCA</sequence>
<reference evidence="3" key="3">
    <citation type="submission" date="2025-08" db="UniProtKB">
        <authorList>
            <consortium name="RefSeq"/>
        </authorList>
    </citation>
    <scope>IDENTIFICATION</scope>
    <source>
        <strain evidence="3">CBS 342.82</strain>
    </source>
</reference>
<dbReference type="AlphaFoldDB" id="A0A6J3M4Q3"/>
<organism evidence="3">
    <name type="scientific">Dissoconium aciculare CBS 342.82</name>
    <dbReference type="NCBI Taxonomy" id="1314786"/>
    <lineage>
        <taxon>Eukaryota</taxon>
        <taxon>Fungi</taxon>
        <taxon>Dikarya</taxon>
        <taxon>Ascomycota</taxon>
        <taxon>Pezizomycotina</taxon>
        <taxon>Dothideomycetes</taxon>
        <taxon>Dothideomycetidae</taxon>
        <taxon>Mycosphaerellales</taxon>
        <taxon>Dissoconiaceae</taxon>
        <taxon>Dissoconium</taxon>
    </lineage>
</organism>
<protein>
    <submittedName>
        <fullName evidence="3">Uncharacterized protein</fullName>
    </submittedName>
</protein>
<reference evidence="3" key="1">
    <citation type="submission" date="2020-01" db="EMBL/GenBank/DDBJ databases">
        <authorList>
            <consortium name="DOE Joint Genome Institute"/>
            <person name="Haridas S."/>
            <person name="Albert R."/>
            <person name="Binder M."/>
            <person name="Bloem J."/>
            <person name="Labutti K."/>
            <person name="Salamov A."/>
            <person name="Andreopoulos B."/>
            <person name="Baker S.E."/>
            <person name="Barry K."/>
            <person name="Bills G."/>
            <person name="Bluhm B.H."/>
            <person name="Cannon C."/>
            <person name="Castanera R."/>
            <person name="Culley D.E."/>
            <person name="Daum C."/>
            <person name="Ezra D."/>
            <person name="Gonzalez J.B."/>
            <person name="Henrissat B."/>
            <person name="Kuo A."/>
            <person name="Liang C."/>
            <person name="Lipzen A."/>
            <person name="Lutzoni F."/>
            <person name="Magnuson J."/>
            <person name="Mondo S."/>
            <person name="Nolan M."/>
            <person name="Ohm R."/>
            <person name="Pangilinan J."/>
            <person name="Park H.-J."/>
            <person name="Ramirez L."/>
            <person name="Alfaro M."/>
            <person name="Sun H."/>
            <person name="Tritt A."/>
            <person name="Yoshinaga Y."/>
            <person name="Zwiers L.-H."/>
            <person name="Turgeon B.G."/>
            <person name="Goodwin S.B."/>
            <person name="Spatafora J.W."/>
            <person name="Crous P.W."/>
            <person name="Grigoriev I.V."/>
        </authorList>
    </citation>
    <scope>NUCLEOTIDE SEQUENCE</scope>
    <source>
        <strain evidence="3">CBS 342.82</strain>
    </source>
</reference>
<evidence type="ECO:0000256" key="1">
    <source>
        <dbReference type="SAM" id="SignalP"/>
    </source>
</evidence>
<dbReference type="RefSeq" id="XP_033460046.1">
    <property type="nucleotide sequence ID" value="XM_033607667.1"/>
</dbReference>
<dbReference type="Proteomes" id="UP000504637">
    <property type="component" value="Unplaced"/>
</dbReference>
<name>A0A6J3M4Q3_9PEZI</name>
<dbReference type="OrthoDB" id="3647614at2759"/>
<proteinExistence type="predicted"/>
<feature type="chain" id="PRO_5026824740" evidence="1">
    <location>
        <begin position="17"/>
        <end position="141"/>
    </location>
</feature>